<accession>A0A517RLZ3</accession>
<evidence type="ECO:0000313" key="1">
    <source>
        <dbReference type="EMBL" id="QDT44852.1"/>
    </source>
</evidence>
<dbReference type="AlphaFoldDB" id="A0A517RLZ3"/>
<proteinExistence type="predicted"/>
<dbReference type="Proteomes" id="UP000317171">
    <property type="component" value="Chromosome"/>
</dbReference>
<evidence type="ECO:0000313" key="2">
    <source>
        <dbReference type="Proteomes" id="UP000317171"/>
    </source>
</evidence>
<name>A0A517RLZ3_9PLAN</name>
<dbReference type="RefSeq" id="WP_145220626.1">
    <property type="nucleotide sequence ID" value="NZ_CP036269.1"/>
</dbReference>
<dbReference type="EMBL" id="CP036269">
    <property type="protein sequence ID" value="QDT44852.1"/>
    <property type="molecule type" value="Genomic_DNA"/>
</dbReference>
<gene>
    <name evidence="1" type="ORF">Pan241w_49680</name>
</gene>
<reference evidence="1 2" key="1">
    <citation type="submission" date="2019-02" db="EMBL/GenBank/DDBJ databases">
        <title>Deep-cultivation of Planctomycetes and their phenomic and genomic characterization uncovers novel biology.</title>
        <authorList>
            <person name="Wiegand S."/>
            <person name="Jogler M."/>
            <person name="Boedeker C."/>
            <person name="Pinto D."/>
            <person name="Vollmers J."/>
            <person name="Rivas-Marin E."/>
            <person name="Kohn T."/>
            <person name="Peeters S.H."/>
            <person name="Heuer A."/>
            <person name="Rast P."/>
            <person name="Oberbeckmann S."/>
            <person name="Bunk B."/>
            <person name="Jeske O."/>
            <person name="Meyerdierks A."/>
            <person name="Storesund J.E."/>
            <person name="Kallscheuer N."/>
            <person name="Luecker S."/>
            <person name="Lage O.M."/>
            <person name="Pohl T."/>
            <person name="Merkel B.J."/>
            <person name="Hornburger P."/>
            <person name="Mueller R.-W."/>
            <person name="Bruemmer F."/>
            <person name="Labrenz M."/>
            <person name="Spormann A.M."/>
            <person name="Op den Camp H."/>
            <person name="Overmann J."/>
            <person name="Amann R."/>
            <person name="Jetten M.S.M."/>
            <person name="Mascher T."/>
            <person name="Medema M.H."/>
            <person name="Devos D.P."/>
            <person name="Kaster A.-K."/>
            <person name="Ovreas L."/>
            <person name="Rohde M."/>
            <person name="Galperin M.Y."/>
            <person name="Jogler C."/>
        </authorList>
    </citation>
    <scope>NUCLEOTIDE SEQUENCE [LARGE SCALE GENOMIC DNA]</scope>
    <source>
        <strain evidence="1 2">Pan241w</strain>
    </source>
</reference>
<keyword evidence="2" id="KW-1185">Reference proteome</keyword>
<protein>
    <recommendedName>
        <fullName evidence="3">DUF1570 domain-containing protein</fullName>
    </recommendedName>
</protein>
<sequence length="433" mass="49277">MMVPRPVTVFQLITTLIILTLTQAWHTSAAEAQKRSTRFNAKPANTVEAAAFEFALSADEVNQLIGKKADVLTSNGKEEQDVEITRFFTGRDKSQIKSMEVKAENARRGKRLFATRLVEMTVDDKTYHFQYLPSLKAATIEDQTKKNAAIKDKLRSSNQQFWEEIADEEQLKYVEEYKEFLTKVGEHFSALKMKFYETKYFLFYTDMPAKQVAPYLIQLDKMNELLGQSFGFKPGHNIWRGKAVIVAFMGKPAFLEFEQQFYNRTETGNAIGLCHSHGNGKVIVSCYRGNDPNFFGAVLVHETAHGYIHRYKSTVPIPTWINEGIADWIAMLIVPSSKEVRFRQTEAATRLRQTQTFGGQFFNSDRLDGWQYGSASAIIQLMLKASPEQFKLFFNGIKEGLTWQDSLQRAYGLSVEQLSQAYGQSIGIPLLTP</sequence>
<evidence type="ECO:0008006" key="3">
    <source>
        <dbReference type="Google" id="ProtNLM"/>
    </source>
</evidence>
<dbReference type="OrthoDB" id="208643at2"/>
<organism evidence="1 2">
    <name type="scientific">Gimesia alba</name>
    <dbReference type="NCBI Taxonomy" id="2527973"/>
    <lineage>
        <taxon>Bacteria</taxon>
        <taxon>Pseudomonadati</taxon>
        <taxon>Planctomycetota</taxon>
        <taxon>Planctomycetia</taxon>
        <taxon>Planctomycetales</taxon>
        <taxon>Planctomycetaceae</taxon>
        <taxon>Gimesia</taxon>
    </lineage>
</organism>
<dbReference type="KEGG" id="gaz:Pan241w_49680"/>